<dbReference type="InterPro" id="IPR036388">
    <property type="entry name" value="WH-like_DNA-bd_sf"/>
</dbReference>
<evidence type="ECO:0000256" key="5">
    <source>
        <dbReference type="ARBA" id="ARBA00022763"/>
    </source>
</evidence>
<evidence type="ECO:0000256" key="1">
    <source>
        <dbReference type="ARBA" id="ARBA00001286"/>
    </source>
</evidence>
<keyword evidence="6 8" id="KW-0234">DNA repair</keyword>
<comment type="catalytic activity">
    <reaction evidence="7 8">
        <text>a 6-O-methyl-2'-deoxyguanosine in DNA + L-cysteinyl-[protein] = S-methyl-L-cysteinyl-[protein] + a 2'-deoxyguanosine in DNA</text>
        <dbReference type="Rhea" id="RHEA:24000"/>
        <dbReference type="Rhea" id="RHEA-COMP:10131"/>
        <dbReference type="Rhea" id="RHEA-COMP:10132"/>
        <dbReference type="Rhea" id="RHEA-COMP:11367"/>
        <dbReference type="Rhea" id="RHEA-COMP:11368"/>
        <dbReference type="ChEBI" id="CHEBI:29950"/>
        <dbReference type="ChEBI" id="CHEBI:82612"/>
        <dbReference type="ChEBI" id="CHEBI:85445"/>
        <dbReference type="ChEBI" id="CHEBI:85448"/>
        <dbReference type="EC" id="2.1.1.63"/>
    </reaction>
</comment>
<dbReference type="Gene3D" id="1.10.10.10">
    <property type="entry name" value="Winged helix-like DNA-binding domain superfamily/Winged helix DNA-binding domain"/>
    <property type="match status" value="1"/>
</dbReference>
<evidence type="ECO:0000313" key="12">
    <source>
        <dbReference type="Proteomes" id="UP000565521"/>
    </source>
</evidence>
<feature type="active site" description="Nucleophile; methyl group acceptor" evidence="8">
    <location>
        <position position="139"/>
    </location>
</feature>
<evidence type="ECO:0000256" key="4">
    <source>
        <dbReference type="ARBA" id="ARBA00022679"/>
    </source>
</evidence>
<dbReference type="GO" id="GO:0032259">
    <property type="term" value="P:methylation"/>
    <property type="evidence" value="ECO:0007669"/>
    <property type="project" value="UniProtKB-KW"/>
</dbReference>
<comment type="miscellaneous">
    <text evidence="8">This enzyme catalyzes only one turnover and therefore is not strictly catalytic. According to one definition, an enzyme is a biocatalyst that acts repeatedly and over many reaction cycles.</text>
</comment>
<evidence type="ECO:0000256" key="6">
    <source>
        <dbReference type="ARBA" id="ARBA00023204"/>
    </source>
</evidence>
<dbReference type="FunFam" id="1.10.10.10:FF:000214">
    <property type="entry name" value="Methylated-DNA--protein-cysteine methyltransferase"/>
    <property type="match status" value="1"/>
</dbReference>
<protein>
    <recommendedName>
        <fullName evidence="8">Methylated-DNA--protein-cysteine methyltransferase</fullName>
        <ecNumber evidence="8">2.1.1.63</ecNumber>
    </recommendedName>
    <alternativeName>
        <fullName evidence="8">6-O-methylguanine-DNA methyltransferase</fullName>
        <shortName evidence="8">MGMT</shortName>
    </alternativeName>
    <alternativeName>
        <fullName evidence="8">O-6-methylguanine-DNA-alkyltransferase</fullName>
    </alternativeName>
</protein>
<evidence type="ECO:0000256" key="8">
    <source>
        <dbReference type="HAMAP-Rule" id="MF_00772"/>
    </source>
</evidence>
<dbReference type="GO" id="GO:0003908">
    <property type="term" value="F:methylated-DNA-[protein]-cysteine S-methyltransferase activity"/>
    <property type="evidence" value="ECO:0007669"/>
    <property type="project" value="UniProtKB-UniRule"/>
</dbReference>
<evidence type="ECO:0000259" key="9">
    <source>
        <dbReference type="Pfam" id="PF01035"/>
    </source>
</evidence>
<keyword evidence="8" id="KW-0963">Cytoplasm</keyword>
<feature type="domain" description="Methylguanine DNA methyltransferase ribonuclease-like" evidence="10">
    <location>
        <begin position="17"/>
        <end position="81"/>
    </location>
</feature>
<dbReference type="PANTHER" id="PTHR10815">
    <property type="entry name" value="METHYLATED-DNA--PROTEIN-CYSTEINE METHYLTRANSFERASE"/>
    <property type="match status" value="1"/>
</dbReference>
<comment type="caution">
    <text evidence="11">The sequence shown here is derived from an EMBL/GenBank/DDBJ whole genome shotgun (WGS) entry which is preliminary data.</text>
</comment>
<dbReference type="InterPro" id="IPR023546">
    <property type="entry name" value="MGMT"/>
</dbReference>
<dbReference type="CDD" id="cd06445">
    <property type="entry name" value="ATase"/>
    <property type="match status" value="1"/>
</dbReference>
<comment type="catalytic activity">
    <reaction evidence="1 8">
        <text>a 4-O-methyl-thymidine in DNA + L-cysteinyl-[protein] = a thymidine in DNA + S-methyl-L-cysteinyl-[protein]</text>
        <dbReference type="Rhea" id="RHEA:53428"/>
        <dbReference type="Rhea" id="RHEA-COMP:10131"/>
        <dbReference type="Rhea" id="RHEA-COMP:10132"/>
        <dbReference type="Rhea" id="RHEA-COMP:13555"/>
        <dbReference type="Rhea" id="RHEA-COMP:13556"/>
        <dbReference type="ChEBI" id="CHEBI:29950"/>
        <dbReference type="ChEBI" id="CHEBI:82612"/>
        <dbReference type="ChEBI" id="CHEBI:137386"/>
        <dbReference type="ChEBI" id="CHEBI:137387"/>
        <dbReference type="EC" id="2.1.1.63"/>
    </reaction>
</comment>
<dbReference type="GO" id="GO:0005737">
    <property type="term" value="C:cytoplasm"/>
    <property type="evidence" value="ECO:0007669"/>
    <property type="project" value="UniProtKB-SubCell"/>
</dbReference>
<dbReference type="InterPro" id="IPR014048">
    <property type="entry name" value="MethylDNA_cys_MeTrfase_DNA-bd"/>
</dbReference>
<organism evidence="11 12">
    <name type="scientific">Hymenobacter lapidiphilus</name>
    <dbReference type="NCBI Taxonomy" id="2608003"/>
    <lineage>
        <taxon>Bacteria</taxon>
        <taxon>Pseudomonadati</taxon>
        <taxon>Bacteroidota</taxon>
        <taxon>Cytophagia</taxon>
        <taxon>Cytophagales</taxon>
        <taxon>Hymenobacteraceae</taxon>
        <taxon>Hymenobacter</taxon>
    </lineage>
</organism>
<dbReference type="InterPro" id="IPR008332">
    <property type="entry name" value="MethylG_MeTrfase_N"/>
</dbReference>
<dbReference type="Proteomes" id="UP000565521">
    <property type="component" value="Unassembled WGS sequence"/>
</dbReference>
<dbReference type="GO" id="GO:0006307">
    <property type="term" value="P:DNA alkylation repair"/>
    <property type="evidence" value="ECO:0007669"/>
    <property type="project" value="UniProtKB-UniRule"/>
</dbReference>
<dbReference type="Pfam" id="PF02870">
    <property type="entry name" value="Methyltransf_1N"/>
    <property type="match status" value="1"/>
</dbReference>
<dbReference type="InterPro" id="IPR036631">
    <property type="entry name" value="MGMT_N_sf"/>
</dbReference>
<evidence type="ECO:0000259" key="10">
    <source>
        <dbReference type="Pfam" id="PF02870"/>
    </source>
</evidence>
<dbReference type="Gene3D" id="3.30.160.70">
    <property type="entry name" value="Methylated DNA-protein cysteine methyltransferase domain"/>
    <property type="match status" value="1"/>
</dbReference>
<dbReference type="InterPro" id="IPR036217">
    <property type="entry name" value="MethylDNA_cys_MeTrfase_DNAb"/>
</dbReference>
<dbReference type="AlphaFoldDB" id="A0A7Y7PRC4"/>
<keyword evidence="4 8" id="KW-0808">Transferase</keyword>
<name>A0A7Y7PRC4_9BACT</name>
<dbReference type="RefSeq" id="WP_176909491.1">
    <property type="nucleotide sequence ID" value="NZ_JABKAU010000033.1"/>
</dbReference>
<feature type="domain" description="Methylated-DNA-[protein]-cysteine S-methyltransferase DNA binding" evidence="9">
    <location>
        <begin position="88"/>
        <end position="167"/>
    </location>
</feature>
<dbReference type="SUPFAM" id="SSF46767">
    <property type="entry name" value="Methylated DNA-protein cysteine methyltransferase, C-terminal domain"/>
    <property type="match status" value="1"/>
</dbReference>
<dbReference type="EC" id="2.1.1.63" evidence="8"/>
<dbReference type="Pfam" id="PF01035">
    <property type="entry name" value="DNA_binding_1"/>
    <property type="match status" value="1"/>
</dbReference>
<keyword evidence="3 8" id="KW-0489">Methyltransferase</keyword>
<dbReference type="PANTHER" id="PTHR10815:SF13">
    <property type="entry name" value="METHYLATED-DNA--PROTEIN-CYSTEINE METHYLTRANSFERASE"/>
    <property type="match status" value="1"/>
</dbReference>
<dbReference type="SUPFAM" id="SSF53155">
    <property type="entry name" value="Methylated DNA-protein cysteine methyltransferase domain"/>
    <property type="match status" value="1"/>
</dbReference>
<comment type="function">
    <text evidence="8">Involved in the cellular defense against the biological effects of O6-methylguanine (O6-MeG) and O4-methylthymine (O4-MeT) in DNA. Repairs the methylated nucleobase in DNA by stoichiometrically transferring the methyl group to a cysteine residue in the enzyme. This is a suicide reaction: the enzyme is irreversibly inactivated.</text>
</comment>
<dbReference type="NCBIfam" id="TIGR00589">
    <property type="entry name" value="ogt"/>
    <property type="match status" value="1"/>
</dbReference>
<sequence length="175" mass="18238">MPELPAGLPDTNSPARALLATPLGLLELRGTEAGLSEVSFLATDSLGTPTPAGGVPGCLQLAHEQLRAYFGGELREFTVRTAVAAGTEFQRQVWAALPAVAYGRTASYLDLARQLGNPGAVRAVGAANGQNPLAIIWPCHRIIGAGGQLTGYAGGLARKKWLLELESPPLQLGLF</sequence>
<reference evidence="11 12" key="1">
    <citation type="submission" date="2020-05" db="EMBL/GenBank/DDBJ databases">
        <title>Hymenobacter terrestris sp. nov. and Hymenobacter lapidiphilus sp. nov., isolated from regoliths in Antarctica.</title>
        <authorList>
            <person name="Sedlacek I."/>
            <person name="Pantucek R."/>
            <person name="Zeman M."/>
            <person name="Holochova P."/>
            <person name="Kralova S."/>
            <person name="Stankova E."/>
            <person name="Sedo O."/>
            <person name="Micenkova L."/>
            <person name="Svec P."/>
            <person name="Gupta V."/>
            <person name="Sood U."/>
            <person name="Korpole U.S."/>
            <person name="Lal R."/>
        </authorList>
    </citation>
    <scope>NUCLEOTIDE SEQUENCE [LARGE SCALE GENOMIC DNA]</scope>
    <source>
        <strain evidence="11 12">P5342</strain>
    </source>
</reference>
<comment type="subcellular location">
    <subcellularLocation>
        <location evidence="8">Cytoplasm</location>
    </subcellularLocation>
</comment>
<keyword evidence="12" id="KW-1185">Reference proteome</keyword>
<evidence type="ECO:0000256" key="7">
    <source>
        <dbReference type="ARBA" id="ARBA00049348"/>
    </source>
</evidence>
<dbReference type="EMBL" id="JABKAU010000033">
    <property type="protein sequence ID" value="NVO32619.1"/>
    <property type="molecule type" value="Genomic_DNA"/>
</dbReference>
<evidence type="ECO:0000256" key="3">
    <source>
        <dbReference type="ARBA" id="ARBA00022603"/>
    </source>
</evidence>
<evidence type="ECO:0000313" key="11">
    <source>
        <dbReference type="EMBL" id="NVO32619.1"/>
    </source>
</evidence>
<comment type="similarity">
    <text evidence="2 8">Belongs to the MGMT family.</text>
</comment>
<keyword evidence="5 8" id="KW-0227">DNA damage</keyword>
<evidence type="ECO:0000256" key="2">
    <source>
        <dbReference type="ARBA" id="ARBA00008711"/>
    </source>
</evidence>
<gene>
    <name evidence="11" type="ORF">HW554_15490</name>
</gene>
<proteinExistence type="inferred from homology"/>
<dbReference type="HAMAP" id="MF_00772">
    <property type="entry name" value="OGT"/>
    <property type="match status" value="1"/>
</dbReference>
<accession>A0A7Y7PRC4</accession>